<dbReference type="Pfam" id="PF13387">
    <property type="entry name" value="Lnb_N"/>
    <property type="match status" value="1"/>
</dbReference>
<comment type="caution">
    <text evidence="5">The sequence shown here is derived from an EMBL/GenBank/DDBJ whole genome shotgun (WGS) entry which is preliminary data.</text>
</comment>
<feature type="transmembrane region" description="Helical" evidence="1">
    <location>
        <begin position="283"/>
        <end position="302"/>
    </location>
</feature>
<dbReference type="Pfam" id="PF25221">
    <property type="entry name" value="5TMH_Lnb"/>
    <property type="match status" value="1"/>
</dbReference>
<reference evidence="5 6" key="1">
    <citation type="submission" date="2013-09" db="EMBL/GenBank/DDBJ databases">
        <title>Genome sequencing of Arenimonas composti.</title>
        <authorList>
            <person name="Chen F."/>
            <person name="Wang G."/>
        </authorList>
    </citation>
    <scope>NUCLEOTIDE SEQUENCE [LARGE SCALE GENOMIC DNA]</scope>
    <source>
        <strain evidence="5 6">TR7-09</strain>
    </source>
</reference>
<dbReference type="AlphaFoldDB" id="A0A091BK25"/>
<dbReference type="EMBL" id="AWXU01000009">
    <property type="protein sequence ID" value="KFN51154.1"/>
    <property type="molecule type" value="Genomic_DNA"/>
</dbReference>
<feature type="signal peptide" evidence="2">
    <location>
        <begin position="1"/>
        <end position="27"/>
    </location>
</feature>
<keyword evidence="1" id="KW-1133">Transmembrane helix</keyword>
<evidence type="ECO:0000259" key="4">
    <source>
        <dbReference type="Pfam" id="PF25221"/>
    </source>
</evidence>
<dbReference type="InterPro" id="IPR025178">
    <property type="entry name" value="Lnb_N"/>
</dbReference>
<dbReference type="InterPro" id="IPR057436">
    <property type="entry name" value="5TMH_Lnb"/>
</dbReference>
<evidence type="ECO:0000313" key="5">
    <source>
        <dbReference type="EMBL" id="KFN51154.1"/>
    </source>
</evidence>
<dbReference type="eggNOG" id="ENOG502Z87C">
    <property type="taxonomic scope" value="Bacteria"/>
</dbReference>
<accession>A0A091BK25</accession>
<dbReference type="OrthoDB" id="319167at2"/>
<evidence type="ECO:0000256" key="1">
    <source>
        <dbReference type="SAM" id="Phobius"/>
    </source>
</evidence>
<evidence type="ECO:0000256" key="2">
    <source>
        <dbReference type="SAM" id="SignalP"/>
    </source>
</evidence>
<organism evidence="5 6">
    <name type="scientific">Arenimonas composti TR7-09 = DSM 18010</name>
    <dbReference type="NCBI Taxonomy" id="1121013"/>
    <lineage>
        <taxon>Bacteria</taxon>
        <taxon>Pseudomonadati</taxon>
        <taxon>Pseudomonadota</taxon>
        <taxon>Gammaproteobacteria</taxon>
        <taxon>Lysobacterales</taxon>
        <taxon>Lysobacteraceae</taxon>
        <taxon>Arenimonas</taxon>
    </lineage>
</organism>
<gene>
    <name evidence="5" type="ORF">P873_04450</name>
</gene>
<keyword evidence="1" id="KW-0812">Transmembrane</keyword>
<name>A0A091BK25_9GAMM</name>
<protein>
    <submittedName>
        <fullName evidence="5">Uncharacterized protein</fullName>
    </submittedName>
</protein>
<feature type="transmembrane region" description="Helical" evidence="1">
    <location>
        <begin position="345"/>
        <end position="363"/>
    </location>
</feature>
<keyword evidence="1" id="KW-0472">Membrane</keyword>
<evidence type="ECO:0000259" key="3">
    <source>
        <dbReference type="Pfam" id="PF13387"/>
    </source>
</evidence>
<keyword evidence="6" id="KW-1185">Reference proteome</keyword>
<dbReference type="RefSeq" id="WP_026816774.1">
    <property type="nucleotide sequence ID" value="NZ_AUFF01000003.1"/>
</dbReference>
<feature type="transmembrane region" description="Helical" evidence="1">
    <location>
        <begin position="314"/>
        <end position="333"/>
    </location>
</feature>
<sequence>MSPPRAAAVAAWLLAAWLLLGTAVARAAGAPVQDAPVPAATGQDDGTQAAPPQARGLRIGILTMEPGEIFFERFGHNAIVVDDPAAAGPVSYNYGYFDLDEEGFVWNFARGRMVYRLVALPLERDLRYYAEVGRGATMQWLDLPPERAAALAARLHDQATGPESRYRYEYFTSNCSTKVRDGIDFALEGALHRQLVPRSQGDTWRSEAVRLAAPAPWMALGFHLGLAGWADQPLSRWDEAFVPMRLRDDLRRITLADGRPLVASEEVLLPHRLGQPPDAAPRWRLPALLLGIAIAAVVFWSARRAPRLLGLGAGLFWLFAGLCGVLMGFLWFGSDHVAGHANQNLLLLSPLALGLLPAAWAKLRGRTPGAWFRPLLWTVAGMAALAGFLKFLPFLDQQNTDWVLLLLPVHWALLKTFDPKRETSGE</sequence>
<evidence type="ECO:0000313" key="6">
    <source>
        <dbReference type="Proteomes" id="UP000029391"/>
    </source>
</evidence>
<feature type="chain" id="PRO_5001871651" evidence="2">
    <location>
        <begin position="28"/>
        <end position="426"/>
    </location>
</feature>
<feature type="domain" description="Lnb N-terminal periplasmic" evidence="3">
    <location>
        <begin position="57"/>
        <end position="194"/>
    </location>
</feature>
<dbReference type="STRING" id="1121013.GCA_000426365_01476"/>
<proteinExistence type="predicted"/>
<feature type="transmembrane region" description="Helical" evidence="1">
    <location>
        <begin position="375"/>
        <end position="395"/>
    </location>
</feature>
<keyword evidence="2" id="KW-0732">Signal</keyword>
<dbReference type="Proteomes" id="UP000029391">
    <property type="component" value="Unassembled WGS sequence"/>
</dbReference>
<feature type="domain" description="Lnb-like transmembrane" evidence="4">
    <location>
        <begin position="287"/>
        <end position="388"/>
    </location>
</feature>